<evidence type="ECO:0000259" key="13">
    <source>
        <dbReference type="Pfam" id="PF00593"/>
    </source>
</evidence>
<dbReference type="Proteomes" id="UP001318401">
    <property type="component" value="Unassembled WGS sequence"/>
</dbReference>
<name>A0ABX2BCY9_9GAMM</name>
<dbReference type="InterPro" id="IPR012910">
    <property type="entry name" value="Plug_dom"/>
</dbReference>
<evidence type="ECO:0000259" key="14">
    <source>
        <dbReference type="Pfam" id="PF07715"/>
    </source>
</evidence>
<evidence type="ECO:0000256" key="3">
    <source>
        <dbReference type="ARBA" id="ARBA00022452"/>
    </source>
</evidence>
<evidence type="ECO:0000256" key="4">
    <source>
        <dbReference type="ARBA" id="ARBA00022692"/>
    </source>
</evidence>
<keyword evidence="3 10" id="KW-1134">Transmembrane beta strand</keyword>
<evidence type="ECO:0000256" key="5">
    <source>
        <dbReference type="ARBA" id="ARBA00022729"/>
    </source>
</evidence>
<keyword evidence="15" id="KW-0675">Receptor</keyword>
<keyword evidence="9 10" id="KW-0998">Cell outer membrane</keyword>
<keyword evidence="2 10" id="KW-0813">Transport</keyword>
<keyword evidence="16" id="KW-1185">Reference proteome</keyword>
<evidence type="ECO:0000256" key="10">
    <source>
        <dbReference type="PROSITE-ProRule" id="PRU01360"/>
    </source>
</evidence>
<dbReference type="PANTHER" id="PTHR30069">
    <property type="entry name" value="TONB-DEPENDENT OUTER MEMBRANE RECEPTOR"/>
    <property type="match status" value="1"/>
</dbReference>
<keyword evidence="6" id="KW-0406">Ion transport</keyword>
<dbReference type="PANTHER" id="PTHR30069:SF53">
    <property type="entry name" value="COLICIN I RECEPTOR-RELATED"/>
    <property type="match status" value="1"/>
</dbReference>
<keyword evidence="4 10" id="KW-0812">Transmembrane</keyword>
<evidence type="ECO:0000313" key="15">
    <source>
        <dbReference type="EMBL" id="NPT31988.1"/>
    </source>
</evidence>
<evidence type="ECO:0000256" key="7">
    <source>
        <dbReference type="ARBA" id="ARBA00023077"/>
    </source>
</evidence>
<feature type="domain" description="TonB-dependent receptor-like beta-barrel" evidence="13">
    <location>
        <begin position="215"/>
        <end position="644"/>
    </location>
</feature>
<sequence>MITTPIKRPCATLLASGKLIPLSSLILGGLMLSQAQAQTNNTELSTLTVTSAAASGYAVDPANAPASISVITKEELEGRSFRDITEALESVPGVYFDDGPSGKGGTGEISIRGMDSKYTLILVDGVPQGSQQAYYNGYGSGAEFGWLPPISAIERIEVIRGPMSTLYGSDALGGVINVITQGARENWGGSVNVDTMIQQDSASGDRHQSQFRVSGPLIEDTLAATITGSVLSRDEDTIQDGYRGYDRRDLTAQLDWTPNDANRLQLEAGYGTQDTEGTTDKTGNANELETRRQQQSLRHTLQWGDRLTTRSYLQRTELRQDDTSYRSVYERLTANTSTVIPLSDHLLTLGAQAREQRTENPGRGFGKANLERWDMALFAEDEWFLTDQFSLTTGARWVNDENYGSEIVPRLYGVFNATPQLTLKGGVSAGYRTPDLKEGDSNWIEGGGGPRCADCRDVGNTNLEAEKSTTYELSALWQSESGLELSTTLFHTDYRDKIEKPTVCDTREGDALCLYQGQEYTAIAQYMNVDEATVNGAELTLDIPIGEHVSLSTSYTFTDSKQRSGENSGLPLNDQPRHRATLGLDWEATADTQLWSQARYKGEAEQIAGRRGLSRAYPSYTLVDVGIRHQLSETVSIYGGIYNLLDKDINFDDYGRLLDGRRFNAGLNVTF</sequence>
<keyword evidence="5 12" id="KW-0732">Signal</keyword>
<dbReference type="EMBL" id="QDKN01000007">
    <property type="protein sequence ID" value="NPT31988.1"/>
    <property type="molecule type" value="Genomic_DNA"/>
</dbReference>
<dbReference type="InterPro" id="IPR000531">
    <property type="entry name" value="Beta-barrel_TonB"/>
</dbReference>
<dbReference type="GeneID" id="93948263"/>
<dbReference type="RefSeq" id="WP_125750747.1">
    <property type="nucleotide sequence ID" value="NZ_CP034367.1"/>
</dbReference>
<comment type="caution">
    <text evidence="15">The sequence shown here is derived from an EMBL/GenBank/DDBJ whole genome shotgun (WGS) entry which is preliminary data.</text>
</comment>
<evidence type="ECO:0000256" key="9">
    <source>
        <dbReference type="ARBA" id="ARBA00023237"/>
    </source>
</evidence>
<comment type="similarity">
    <text evidence="10 11">Belongs to the TonB-dependent receptor family.</text>
</comment>
<organism evidence="15 16">
    <name type="scientific">Vreelandella venusta</name>
    <dbReference type="NCBI Taxonomy" id="44935"/>
    <lineage>
        <taxon>Bacteria</taxon>
        <taxon>Pseudomonadati</taxon>
        <taxon>Pseudomonadota</taxon>
        <taxon>Gammaproteobacteria</taxon>
        <taxon>Oceanospirillales</taxon>
        <taxon>Halomonadaceae</taxon>
        <taxon>Vreelandella</taxon>
    </lineage>
</organism>
<feature type="domain" description="TonB-dependent receptor plug" evidence="14">
    <location>
        <begin position="62"/>
        <end position="175"/>
    </location>
</feature>
<evidence type="ECO:0000256" key="8">
    <source>
        <dbReference type="ARBA" id="ARBA00023136"/>
    </source>
</evidence>
<evidence type="ECO:0000256" key="1">
    <source>
        <dbReference type="ARBA" id="ARBA00004571"/>
    </source>
</evidence>
<evidence type="ECO:0000256" key="2">
    <source>
        <dbReference type="ARBA" id="ARBA00022448"/>
    </source>
</evidence>
<dbReference type="Gene3D" id="2.170.130.10">
    <property type="entry name" value="TonB-dependent receptor, plug domain"/>
    <property type="match status" value="1"/>
</dbReference>
<dbReference type="InterPro" id="IPR039426">
    <property type="entry name" value="TonB-dep_rcpt-like"/>
</dbReference>
<reference evidence="15 16" key="1">
    <citation type="submission" date="2018-04" db="EMBL/GenBank/DDBJ databases">
        <authorList>
            <person name="Li G."/>
            <person name="Du W."/>
            <person name="Bai Y."/>
        </authorList>
    </citation>
    <scope>NUCLEOTIDE SEQUENCE [LARGE SCALE GENOMIC DNA]</scope>
    <source>
        <strain evidence="15 16">YYYZ-3</strain>
    </source>
</reference>
<evidence type="ECO:0000256" key="11">
    <source>
        <dbReference type="RuleBase" id="RU003357"/>
    </source>
</evidence>
<comment type="subcellular location">
    <subcellularLocation>
        <location evidence="1 10">Cell outer membrane</location>
        <topology evidence="1 10">Multi-pass membrane protein</topology>
    </subcellularLocation>
</comment>
<protein>
    <submittedName>
        <fullName evidence="15">TonB-dependent receptor</fullName>
    </submittedName>
</protein>
<dbReference type="Pfam" id="PF07715">
    <property type="entry name" value="Plug"/>
    <property type="match status" value="1"/>
</dbReference>
<keyword evidence="7 11" id="KW-0798">TonB box</keyword>
<feature type="chain" id="PRO_5045618351" evidence="12">
    <location>
        <begin position="38"/>
        <end position="671"/>
    </location>
</feature>
<feature type="signal peptide" evidence="12">
    <location>
        <begin position="1"/>
        <end position="37"/>
    </location>
</feature>
<dbReference type="InterPro" id="IPR037066">
    <property type="entry name" value="Plug_dom_sf"/>
</dbReference>
<proteinExistence type="inferred from homology"/>
<dbReference type="Gene3D" id="2.40.170.20">
    <property type="entry name" value="TonB-dependent receptor, beta-barrel domain"/>
    <property type="match status" value="1"/>
</dbReference>
<dbReference type="CDD" id="cd01347">
    <property type="entry name" value="ligand_gated_channel"/>
    <property type="match status" value="1"/>
</dbReference>
<evidence type="ECO:0000256" key="12">
    <source>
        <dbReference type="SAM" id="SignalP"/>
    </source>
</evidence>
<dbReference type="InterPro" id="IPR036942">
    <property type="entry name" value="Beta-barrel_TonB_sf"/>
</dbReference>
<dbReference type="SUPFAM" id="SSF56935">
    <property type="entry name" value="Porins"/>
    <property type="match status" value="1"/>
</dbReference>
<gene>
    <name evidence="15" type="ORF">DDR56_15610</name>
</gene>
<dbReference type="PROSITE" id="PS52016">
    <property type="entry name" value="TONB_DEPENDENT_REC_3"/>
    <property type="match status" value="1"/>
</dbReference>
<evidence type="ECO:0000313" key="16">
    <source>
        <dbReference type="Proteomes" id="UP001318401"/>
    </source>
</evidence>
<keyword evidence="8 10" id="KW-0472">Membrane</keyword>
<dbReference type="Pfam" id="PF00593">
    <property type="entry name" value="TonB_dep_Rec_b-barrel"/>
    <property type="match status" value="1"/>
</dbReference>
<evidence type="ECO:0000256" key="6">
    <source>
        <dbReference type="ARBA" id="ARBA00023065"/>
    </source>
</evidence>
<accession>A0ABX2BCY9</accession>